<dbReference type="VEuPathDB" id="TriTrypDB:ADEAN_000585400"/>
<keyword evidence="2" id="KW-1185">Reference proteome</keyword>
<dbReference type="EMBL" id="LR877155">
    <property type="protein sequence ID" value="CAD2218366.1"/>
    <property type="molecule type" value="Genomic_DNA"/>
</dbReference>
<gene>
    <name evidence="1" type="ORF">ADEAN_000585400</name>
</gene>
<reference evidence="1 2" key="1">
    <citation type="submission" date="2020-08" db="EMBL/GenBank/DDBJ databases">
        <authorList>
            <person name="Newling K."/>
            <person name="Davey J."/>
            <person name="Forrester S."/>
        </authorList>
    </citation>
    <scope>NUCLEOTIDE SEQUENCE [LARGE SCALE GENOMIC DNA]</scope>
    <source>
        <strain evidence="2">Crithidia deanei Carvalho (ATCC PRA-265)</strain>
    </source>
</reference>
<sequence length="182" mass="20207">MKDQNKILNSYLSRLLTVASRITGDKSLAACTEECEKSGTPINNRYITSAVRGLTAFATSHRSEGVKGGPAANGPTGRKDLLEIIRKQETLLVQKDAQRDVIIDTKLKRMQELVLNMYARNAVLRAELFGFYKDNERLFQLISKHSSVSSKAAKAGLQPRSLELALSRAMFARPVDKPYGHN</sequence>
<dbReference type="Proteomes" id="UP000515908">
    <property type="component" value="Chromosome 11"/>
</dbReference>
<name>A0A7G2CF18_9TRYP</name>
<dbReference type="AlphaFoldDB" id="A0A7G2CF18"/>
<evidence type="ECO:0000313" key="1">
    <source>
        <dbReference type="EMBL" id="CAD2218366.1"/>
    </source>
</evidence>
<proteinExistence type="predicted"/>
<accession>A0A7G2CF18</accession>
<protein>
    <submittedName>
        <fullName evidence="1">Uncharacterized protein</fullName>
    </submittedName>
</protein>
<evidence type="ECO:0000313" key="2">
    <source>
        <dbReference type="Proteomes" id="UP000515908"/>
    </source>
</evidence>
<organism evidence="1 2">
    <name type="scientific">Angomonas deanei</name>
    <dbReference type="NCBI Taxonomy" id="59799"/>
    <lineage>
        <taxon>Eukaryota</taxon>
        <taxon>Discoba</taxon>
        <taxon>Euglenozoa</taxon>
        <taxon>Kinetoplastea</taxon>
        <taxon>Metakinetoplastina</taxon>
        <taxon>Trypanosomatida</taxon>
        <taxon>Trypanosomatidae</taxon>
        <taxon>Strigomonadinae</taxon>
        <taxon>Angomonas</taxon>
    </lineage>
</organism>